<dbReference type="Proteomes" id="UP000697710">
    <property type="component" value="Unassembled WGS sequence"/>
</dbReference>
<keyword evidence="2" id="KW-0479">Metal-binding</keyword>
<dbReference type="PANTHER" id="PTHR33693:SF3">
    <property type="entry name" value="TYPE-5 URACIL-DNA GLYCOSYLASE"/>
    <property type="match status" value="1"/>
</dbReference>
<dbReference type="GO" id="GO:0006281">
    <property type="term" value="P:DNA repair"/>
    <property type="evidence" value="ECO:0007669"/>
    <property type="project" value="UniProtKB-KW"/>
</dbReference>
<dbReference type="GO" id="GO:0051539">
    <property type="term" value="F:4 iron, 4 sulfur cluster binding"/>
    <property type="evidence" value="ECO:0007669"/>
    <property type="project" value="UniProtKB-KW"/>
</dbReference>
<protein>
    <submittedName>
        <fullName evidence="9">Uracil-DNA glycosylase</fullName>
    </submittedName>
</protein>
<dbReference type="InterPro" id="IPR036895">
    <property type="entry name" value="Uracil-DNA_glycosylase-like_sf"/>
</dbReference>
<reference evidence="9" key="2">
    <citation type="journal article" date="2021" name="Microbiome">
        <title>Successional dynamics and alternative stable states in a saline activated sludge microbial community over 9 years.</title>
        <authorList>
            <person name="Wang Y."/>
            <person name="Ye J."/>
            <person name="Ju F."/>
            <person name="Liu L."/>
            <person name="Boyd J.A."/>
            <person name="Deng Y."/>
            <person name="Parks D.H."/>
            <person name="Jiang X."/>
            <person name="Yin X."/>
            <person name="Woodcroft B.J."/>
            <person name="Tyson G.W."/>
            <person name="Hugenholtz P."/>
            <person name="Polz M.F."/>
            <person name="Zhang T."/>
        </authorList>
    </citation>
    <scope>NUCLEOTIDE SEQUENCE</scope>
    <source>
        <strain evidence="9">HKST-UBA01</strain>
    </source>
</reference>
<keyword evidence="1" id="KW-0004">4Fe-4S</keyword>
<feature type="non-terminal residue" evidence="9">
    <location>
        <position position="1"/>
    </location>
</feature>
<keyword evidence="3" id="KW-0227">DNA damage</keyword>
<dbReference type="GO" id="GO:0097506">
    <property type="term" value="F:deaminated base DNA N-glycosylase activity"/>
    <property type="evidence" value="ECO:0007669"/>
    <property type="project" value="UniProtKB-ARBA"/>
</dbReference>
<evidence type="ECO:0000256" key="6">
    <source>
        <dbReference type="ARBA" id="ARBA00023014"/>
    </source>
</evidence>
<dbReference type="InterPro" id="IPR051536">
    <property type="entry name" value="UDG_Type-4/5"/>
</dbReference>
<feature type="domain" description="Uracil-DNA glycosylase-like" evidence="8">
    <location>
        <begin position="3"/>
        <end position="110"/>
    </location>
</feature>
<keyword evidence="5" id="KW-0408">Iron</keyword>
<proteinExistence type="predicted"/>
<keyword evidence="6" id="KW-0411">Iron-sulfur</keyword>
<sequence>LRDCYITNVVRCAPPGNKPAPIERERCAGFLRQELALLRRARVFVALGRIAFEDLWRQIGDEGRRPDFTHGAEHALSDLRSVLLCSYHPSRQNTQTGRLTAPMFDAIFARAQQILAGTSLGTSMPISLPERD</sequence>
<evidence type="ECO:0000313" key="9">
    <source>
        <dbReference type="EMBL" id="MCA9729109.1"/>
    </source>
</evidence>
<keyword evidence="4" id="KW-0378">Hydrolase</keyword>
<dbReference type="InterPro" id="IPR005122">
    <property type="entry name" value="Uracil-DNA_glycosylase-like"/>
</dbReference>
<dbReference type="Pfam" id="PF03167">
    <property type="entry name" value="UDG"/>
    <property type="match status" value="1"/>
</dbReference>
<dbReference type="PANTHER" id="PTHR33693">
    <property type="entry name" value="TYPE-5 URACIL-DNA GLYCOSYLASE"/>
    <property type="match status" value="1"/>
</dbReference>
<evidence type="ECO:0000256" key="4">
    <source>
        <dbReference type="ARBA" id="ARBA00022801"/>
    </source>
</evidence>
<evidence type="ECO:0000256" key="2">
    <source>
        <dbReference type="ARBA" id="ARBA00022723"/>
    </source>
</evidence>
<dbReference type="EMBL" id="JAGQHR010000576">
    <property type="protein sequence ID" value="MCA9729109.1"/>
    <property type="molecule type" value="Genomic_DNA"/>
</dbReference>
<dbReference type="GO" id="GO:0046872">
    <property type="term" value="F:metal ion binding"/>
    <property type="evidence" value="ECO:0007669"/>
    <property type="project" value="UniProtKB-KW"/>
</dbReference>
<evidence type="ECO:0000256" key="5">
    <source>
        <dbReference type="ARBA" id="ARBA00023004"/>
    </source>
</evidence>
<dbReference type="SUPFAM" id="SSF52141">
    <property type="entry name" value="Uracil-DNA glycosylase-like"/>
    <property type="match status" value="1"/>
</dbReference>
<evidence type="ECO:0000256" key="3">
    <source>
        <dbReference type="ARBA" id="ARBA00022763"/>
    </source>
</evidence>
<comment type="caution">
    <text evidence="9">The sequence shown here is derived from an EMBL/GenBank/DDBJ whole genome shotgun (WGS) entry which is preliminary data.</text>
</comment>
<gene>
    <name evidence="9" type="ORF">KC729_15575</name>
</gene>
<reference evidence="9" key="1">
    <citation type="submission" date="2020-04" db="EMBL/GenBank/DDBJ databases">
        <authorList>
            <person name="Zhang T."/>
        </authorList>
    </citation>
    <scope>NUCLEOTIDE SEQUENCE</scope>
    <source>
        <strain evidence="9">HKST-UBA01</strain>
    </source>
</reference>
<name>A0A956M0U6_UNCEI</name>
<dbReference type="AlphaFoldDB" id="A0A956M0U6"/>
<evidence type="ECO:0000256" key="7">
    <source>
        <dbReference type="ARBA" id="ARBA00023204"/>
    </source>
</evidence>
<evidence type="ECO:0000256" key="1">
    <source>
        <dbReference type="ARBA" id="ARBA00022485"/>
    </source>
</evidence>
<evidence type="ECO:0000313" key="10">
    <source>
        <dbReference type="Proteomes" id="UP000697710"/>
    </source>
</evidence>
<keyword evidence="7" id="KW-0234">DNA repair</keyword>
<evidence type="ECO:0000259" key="8">
    <source>
        <dbReference type="Pfam" id="PF03167"/>
    </source>
</evidence>
<organism evidence="9 10">
    <name type="scientific">Eiseniibacteriota bacterium</name>
    <dbReference type="NCBI Taxonomy" id="2212470"/>
    <lineage>
        <taxon>Bacteria</taxon>
        <taxon>Candidatus Eiseniibacteriota</taxon>
    </lineage>
</organism>
<accession>A0A956M0U6</accession>
<dbReference type="Gene3D" id="3.40.470.10">
    <property type="entry name" value="Uracil-DNA glycosylase-like domain"/>
    <property type="match status" value="1"/>
</dbReference>